<dbReference type="EMBL" id="CAUYUJ010002503">
    <property type="protein sequence ID" value="CAK0801076.1"/>
    <property type="molecule type" value="Genomic_DNA"/>
</dbReference>
<evidence type="ECO:0000313" key="2">
    <source>
        <dbReference type="EMBL" id="CAK0801076.1"/>
    </source>
</evidence>
<feature type="compositionally biased region" description="Acidic residues" evidence="1">
    <location>
        <begin position="157"/>
        <end position="170"/>
    </location>
</feature>
<gene>
    <name evidence="2" type="ORF">PCOR1329_LOCUS9057</name>
</gene>
<keyword evidence="3" id="KW-1185">Reference proteome</keyword>
<feature type="region of interest" description="Disordered" evidence="1">
    <location>
        <begin position="144"/>
        <end position="200"/>
    </location>
</feature>
<evidence type="ECO:0000313" key="3">
    <source>
        <dbReference type="Proteomes" id="UP001189429"/>
    </source>
</evidence>
<proteinExistence type="predicted"/>
<sequence length="200" mass="22131">MPSRSKHRVGRSSFSVRLAAASANARRFSLQRKRGGGTALHARQGDDKRSGHAATLLGHTEQCGALQAMVLMARGRFKTTTKNRWEHEGDRGKETREMRGGGLLPLCCYRAQAMRKELKGKSIQRQRRCLLSDGCAVAELGPAAATRAPKEKTPYVSDEEEEVEEEEVAEEAPGCRRQEAEKQTWSAQCPTQNENPPQEG</sequence>
<feature type="compositionally biased region" description="Basic and acidic residues" evidence="1">
    <location>
        <begin position="173"/>
        <end position="182"/>
    </location>
</feature>
<reference evidence="2" key="1">
    <citation type="submission" date="2023-10" db="EMBL/GenBank/DDBJ databases">
        <authorList>
            <person name="Chen Y."/>
            <person name="Shah S."/>
            <person name="Dougan E. K."/>
            <person name="Thang M."/>
            <person name="Chan C."/>
        </authorList>
    </citation>
    <scope>NUCLEOTIDE SEQUENCE [LARGE SCALE GENOMIC DNA]</scope>
</reference>
<protein>
    <submittedName>
        <fullName evidence="2">Uncharacterized protein</fullName>
    </submittedName>
</protein>
<name>A0ABN9Q9G1_9DINO</name>
<dbReference type="Proteomes" id="UP001189429">
    <property type="component" value="Unassembled WGS sequence"/>
</dbReference>
<comment type="caution">
    <text evidence="2">The sequence shown here is derived from an EMBL/GenBank/DDBJ whole genome shotgun (WGS) entry which is preliminary data.</text>
</comment>
<organism evidence="2 3">
    <name type="scientific">Prorocentrum cordatum</name>
    <dbReference type="NCBI Taxonomy" id="2364126"/>
    <lineage>
        <taxon>Eukaryota</taxon>
        <taxon>Sar</taxon>
        <taxon>Alveolata</taxon>
        <taxon>Dinophyceae</taxon>
        <taxon>Prorocentrales</taxon>
        <taxon>Prorocentraceae</taxon>
        <taxon>Prorocentrum</taxon>
    </lineage>
</organism>
<feature type="compositionally biased region" description="Polar residues" evidence="1">
    <location>
        <begin position="183"/>
        <end position="200"/>
    </location>
</feature>
<evidence type="ECO:0000256" key="1">
    <source>
        <dbReference type="SAM" id="MobiDB-lite"/>
    </source>
</evidence>
<accession>A0ABN9Q9G1</accession>
<feature type="region of interest" description="Disordered" evidence="1">
    <location>
        <begin position="28"/>
        <end position="50"/>
    </location>
</feature>